<accession>A0ACD0NYC8</accession>
<name>A0ACD0NYC8_9BASI</name>
<dbReference type="EMBL" id="KZ819895">
    <property type="protein sequence ID" value="PWN50816.1"/>
    <property type="molecule type" value="Genomic_DNA"/>
</dbReference>
<proteinExistence type="predicted"/>
<gene>
    <name evidence="1" type="ORF">IE53DRAFT_368588</name>
</gene>
<keyword evidence="2" id="KW-1185">Reference proteome</keyword>
<evidence type="ECO:0000313" key="2">
    <source>
        <dbReference type="Proteomes" id="UP000245626"/>
    </source>
</evidence>
<reference evidence="1 2" key="1">
    <citation type="journal article" date="2018" name="Mol. Biol. Evol.">
        <title>Broad Genomic Sampling Reveals a Smut Pathogenic Ancestry of the Fungal Clade Ustilaginomycotina.</title>
        <authorList>
            <person name="Kijpornyongpan T."/>
            <person name="Mondo S.J."/>
            <person name="Barry K."/>
            <person name="Sandor L."/>
            <person name="Lee J."/>
            <person name="Lipzen A."/>
            <person name="Pangilinan J."/>
            <person name="LaButti K."/>
            <person name="Hainaut M."/>
            <person name="Henrissat B."/>
            <person name="Grigoriev I.V."/>
            <person name="Spatafora J.W."/>
            <person name="Aime M.C."/>
        </authorList>
    </citation>
    <scope>NUCLEOTIDE SEQUENCE [LARGE SCALE GENOMIC DNA]</scope>
    <source>
        <strain evidence="1 2">SA 807</strain>
    </source>
</reference>
<organism evidence="1 2">
    <name type="scientific">Violaceomyces palustris</name>
    <dbReference type="NCBI Taxonomy" id="1673888"/>
    <lineage>
        <taxon>Eukaryota</taxon>
        <taxon>Fungi</taxon>
        <taxon>Dikarya</taxon>
        <taxon>Basidiomycota</taxon>
        <taxon>Ustilaginomycotina</taxon>
        <taxon>Ustilaginomycetes</taxon>
        <taxon>Violaceomycetales</taxon>
        <taxon>Violaceomycetaceae</taxon>
        <taxon>Violaceomyces</taxon>
    </lineage>
</organism>
<sequence length="1145" mass="125657">MDHDILGQHDAAKSGHVGSEQSRRQEAFFHIGNEGLMSLPLNGPATDPRQADPRLNQDSPQTRRPPPPPQTHAYHATNPNAAGGSPTLPYGVNSPQPLYRSQADPQPAREVQTHDQPSYRLVNHGHAITSDRRDSFARSPPNPRFQHERRPPFIPPGPSGRPLPFSLPLPPPPPPPSDSLFYPGGGRKYVRTATSPQATPPGDAFALNQPRLLANQDPQATSPTQWPSHVQLPKRGSLELYMPRTELPPARRASDQEISQHHAYGPVAGPSRLSHPSGLPAVDAHGNPGMFPDARMMMPVYPASMHNPQPQPPTLGPPTFDPSDPPRARVACTFCRARKLRCDGSNPCRHCERRSLDCVYAPTKAKAKHNQASGNAIATDSGAPPRAPTQASRKAKSGRNDGERSPRLPALLEAPVTTASIGRSVAPKHLLPSVLLASADPPHSQQAKRRSEHDPAFVRQASKRKGRETPPPSSEPSSSRHEEGPPKRRPRENEWNSLPSPPQMATWEGRATQRLASTSASASLVAGEGGRTDQELELFSLGGSSRSAGDGGFSAGSDLAMLQNADFSLPAQPAADFGNDWWDHLIHLLGRSRQFGTKLVHLLLKRFMQSNAVFFGLLHAPTLLDSISRPERRAASHPAVYFAVLAVAVIDMYRGPLSEPYTADMRAADQVSLELSNRFSTVAMDYINASMNAEDSSRVSIAQAASILALIQPDGSAAQDNLIRLVENVVRSLGLASVVSIMGLSPGRRTKVRLRSPEYYEKPPSRVNTETEVKFESLVRLAWTSTSHRTRRIISKPDESLNPAAVPTFVEELRPSAYWQPSTLPEDLPEVFFKAQDLLTKSAELAKLTFRIARLPASNDAASAPREAFDALTQLDGLEEAFQHHLPESEEDFGSILGMTLQMFCKLHVWSRVQLWRNNGIWRMSSSAAEPLAPTIELWLKLYGGLVAKLRSDLDSHVSSGTRMQMGYAEVDSAVRHTRVILEITKASNQPDRTISLIDSMLGTLKRILAWSKGQGRNDLVDEAMEARLKNVERMRAEHSVRRSYLELRSFQSEPSEQDDARRVKVEKDKGKGKSKEVIVSPPAWQPVNESPSSPSLASARSLQSNGSWIDGAVDEEERARRRASGRKRSADNRLAEQFVSGDCK</sequence>
<evidence type="ECO:0000313" key="1">
    <source>
        <dbReference type="EMBL" id="PWN50816.1"/>
    </source>
</evidence>
<protein>
    <submittedName>
        <fullName evidence="1">Uncharacterized protein</fullName>
    </submittedName>
</protein>
<dbReference type="Proteomes" id="UP000245626">
    <property type="component" value="Unassembled WGS sequence"/>
</dbReference>